<dbReference type="Gene3D" id="2.60.40.10">
    <property type="entry name" value="Immunoglobulins"/>
    <property type="match status" value="1"/>
</dbReference>
<dbReference type="CDD" id="cd02850">
    <property type="entry name" value="E_set_Cellulase_N"/>
    <property type="match status" value="1"/>
</dbReference>
<keyword evidence="2 6" id="KW-0378">Hydrolase</keyword>
<feature type="active site" evidence="7">
    <location>
        <position position="562"/>
    </location>
</feature>
<gene>
    <name evidence="11" type="ORF">DHW31_02655</name>
</gene>
<feature type="domain" description="Cellulase Ig-like" evidence="10">
    <location>
        <begin position="28"/>
        <end position="105"/>
    </location>
</feature>
<dbReference type="InterPro" id="IPR008928">
    <property type="entry name" value="6-hairpin_glycosidase_sf"/>
</dbReference>
<dbReference type="AlphaFoldDB" id="A0A3D2SBN8"/>
<feature type="active site" evidence="6">
    <location>
        <position position="509"/>
    </location>
</feature>
<evidence type="ECO:0000256" key="4">
    <source>
        <dbReference type="ARBA" id="ARBA00023295"/>
    </source>
</evidence>
<dbReference type="EMBL" id="DPVG01000091">
    <property type="protein sequence ID" value="HCK23675.1"/>
    <property type="molecule type" value="Genomic_DNA"/>
</dbReference>
<sequence>MEQITSLLSICAAIILGFSGCSSQKNISEIKLNQVGYYPQQEKVAIWEGKFSGSFKVIDATTREWVMENKAGVNVASPWNDKIRTQLDLSRITYPGEFILVVNNTEATFRVANQALQPLAKAAFKAFYYQRTGMSIEQPYAGMWSRPAAHDDNRVLVHASAASQSRPEGTIISSPGGWYDAGDYNKYVVNSAYSIGLIQAVCQMIPDYMVSLKLDIPENTNDTPDVLDEMYYNLKWLLTMQDSVDGGVYHKLTTPDFEGFIKPIDCKQTRYVVQKSVTATLDFAAVMAQSSRLFAAFQNDYPGFSERALQASRQAFVWAQANRDAFYKQNELNEKYDPDINTGAYGDIHAEDEFFWAASELYLATGENDYLQVALKYAPQAYAVPSWGNVSALGIFTWLTPGFSVSDAAAETASRLKESLLAYCDHSVKAAEHSCFHSPFGNKPEDFFWGSLSEGCANQALSLLRGYALTAKTEYLQNAMRNMDYLLGRNATGYCYVTGVGTKSPMHPHHRLSASDEVKDPLPGFLVGGPNRGKQDKAEVNYASNAPDECYSDTEPSYASNEIAINWNASLAALAASLDAILSDKLEKFIRN</sequence>
<evidence type="ECO:0000259" key="9">
    <source>
        <dbReference type="Pfam" id="PF00759"/>
    </source>
</evidence>
<dbReference type="InterPro" id="IPR013783">
    <property type="entry name" value="Ig-like_fold"/>
</dbReference>
<accession>A0A3D2SBN8</accession>
<keyword evidence="3 6" id="KW-0119">Carbohydrate metabolism</keyword>
<evidence type="ECO:0000256" key="6">
    <source>
        <dbReference type="PROSITE-ProRule" id="PRU10059"/>
    </source>
</evidence>
<dbReference type="Pfam" id="PF00759">
    <property type="entry name" value="Glyco_hydro_9"/>
    <property type="match status" value="1"/>
</dbReference>
<dbReference type="Gene3D" id="1.50.10.10">
    <property type="match status" value="1"/>
</dbReference>
<dbReference type="InterPro" id="IPR012341">
    <property type="entry name" value="6hp_glycosidase-like_sf"/>
</dbReference>
<dbReference type="InterPro" id="IPR018221">
    <property type="entry name" value="Glyco_hydro_9_His_AS"/>
</dbReference>
<dbReference type="GO" id="GO:0008810">
    <property type="term" value="F:cellulase activity"/>
    <property type="evidence" value="ECO:0007669"/>
    <property type="project" value="UniProtKB-EC"/>
</dbReference>
<name>A0A3D2SBN8_9BACE</name>
<dbReference type="Proteomes" id="UP000263098">
    <property type="component" value="Unassembled WGS sequence"/>
</dbReference>
<dbReference type="InterPro" id="IPR014756">
    <property type="entry name" value="Ig_E-set"/>
</dbReference>
<keyword evidence="8" id="KW-0136">Cellulose degradation</keyword>
<dbReference type="SUPFAM" id="SSF48208">
    <property type="entry name" value="Six-hairpin glycosidases"/>
    <property type="match status" value="1"/>
</dbReference>
<feature type="domain" description="Glycoside hydrolase family 9" evidence="9">
    <location>
        <begin position="119"/>
        <end position="574"/>
    </location>
</feature>
<evidence type="ECO:0000256" key="3">
    <source>
        <dbReference type="ARBA" id="ARBA00023277"/>
    </source>
</evidence>
<keyword evidence="4 6" id="KW-0326">Glycosidase</keyword>
<reference evidence="11 12" key="1">
    <citation type="journal article" date="2018" name="Nat. Biotechnol.">
        <title>A standardized bacterial taxonomy based on genome phylogeny substantially revises the tree of life.</title>
        <authorList>
            <person name="Parks D.H."/>
            <person name="Chuvochina M."/>
            <person name="Waite D.W."/>
            <person name="Rinke C."/>
            <person name="Skarshewski A."/>
            <person name="Chaumeil P.A."/>
            <person name="Hugenholtz P."/>
        </authorList>
    </citation>
    <scope>NUCLEOTIDE SEQUENCE [LARGE SCALE GENOMIC DNA]</scope>
    <source>
        <strain evidence="11">UBA9667</strain>
    </source>
</reference>
<dbReference type="SUPFAM" id="SSF81296">
    <property type="entry name" value="E set domains"/>
    <property type="match status" value="1"/>
</dbReference>
<dbReference type="InterPro" id="IPR004197">
    <property type="entry name" value="Cellulase_Ig-like"/>
</dbReference>
<evidence type="ECO:0000256" key="5">
    <source>
        <dbReference type="ARBA" id="ARBA00023326"/>
    </source>
</evidence>
<evidence type="ECO:0000256" key="7">
    <source>
        <dbReference type="PROSITE-ProRule" id="PRU10060"/>
    </source>
</evidence>
<protein>
    <recommendedName>
        <fullName evidence="8">Endoglucanase</fullName>
        <ecNumber evidence="8">3.2.1.4</ecNumber>
    </recommendedName>
</protein>
<evidence type="ECO:0000313" key="12">
    <source>
        <dbReference type="Proteomes" id="UP000263098"/>
    </source>
</evidence>
<organism evidence="11 12">
    <name type="scientific">Bacteroides graminisolvens</name>
    <dbReference type="NCBI Taxonomy" id="477666"/>
    <lineage>
        <taxon>Bacteria</taxon>
        <taxon>Pseudomonadati</taxon>
        <taxon>Bacteroidota</taxon>
        <taxon>Bacteroidia</taxon>
        <taxon>Bacteroidales</taxon>
        <taxon>Bacteroidaceae</taxon>
        <taxon>Bacteroides</taxon>
    </lineage>
</organism>
<dbReference type="PROSITE" id="PS00592">
    <property type="entry name" value="GH9_2"/>
    <property type="match status" value="1"/>
</dbReference>
<dbReference type="GO" id="GO:0030245">
    <property type="term" value="P:cellulose catabolic process"/>
    <property type="evidence" value="ECO:0007669"/>
    <property type="project" value="UniProtKB-KW"/>
</dbReference>
<dbReference type="InterPro" id="IPR001701">
    <property type="entry name" value="Glyco_hydro_9"/>
</dbReference>
<feature type="active site" evidence="7">
    <location>
        <position position="553"/>
    </location>
</feature>
<evidence type="ECO:0000259" key="10">
    <source>
        <dbReference type="Pfam" id="PF02927"/>
    </source>
</evidence>
<dbReference type="InterPro" id="IPR033126">
    <property type="entry name" value="Glyco_hydro_9_Asp/Glu_AS"/>
</dbReference>
<dbReference type="PANTHER" id="PTHR22298">
    <property type="entry name" value="ENDO-1,4-BETA-GLUCANASE"/>
    <property type="match status" value="1"/>
</dbReference>
<proteinExistence type="inferred from homology"/>
<dbReference type="EC" id="3.2.1.4" evidence="8"/>
<evidence type="ECO:0000256" key="1">
    <source>
        <dbReference type="ARBA" id="ARBA00007072"/>
    </source>
</evidence>
<evidence type="ECO:0000313" key="11">
    <source>
        <dbReference type="EMBL" id="HCK23675.1"/>
    </source>
</evidence>
<dbReference type="Pfam" id="PF02927">
    <property type="entry name" value="CelD_N"/>
    <property type="match status" value="1"/>
</dbReference>
<evidence type="ECO:0000256" key="8">
    <source>
        <dbReference type="RuleBase" id="RU361166"/>
    </source>
</evidence>
<comment type="catalytic activity">
    <reaction evidence="8">
        <text>Endohydrolysis of (1-&gt;4)-beta-D-glucosidic linkages in cellulose, lichenin and cereal beta-D-glucans.</text>
        <dbReference type="EC" id="3.2.1.4"/>
    </reaction>
</comment>
<dbReference type="PROSITE" id="PS00698">
    <property type="entry name" value="GH9_3"/>
    <property type="match status" value="1"/>
</dbReference>
<comment type="caution">
    <text evidence="11">The sequence shown here is derived from an EMBL/GenBank/DDBJ whole genome shotgun (WGS) entry which is preliminary data.</text>
</comment>
<comment type="similarity">
    <text evidence="1 6 8">Belongs to the glycosyl hydrolase 9 (cellulase E) family.</text>
</comment>
<evidence type="ECO:0000256" key="2">
    <source>
        <dbReference type="ARBA" id="ARBA00022801"/>
    </source>
</evidence>
<keyword evidence="5 6" id="KW-0624">Polysaccharide degradation</keyword>